<dbReference type="Pfam" id="PF20142">
    <property type="entry name" value="Scaffold"/>
    <property type="match status" value="1"/>
</dbReference>
<evidence type="ECO:0000313" key="3">
    <source>
        <dbReference type="Proteomes" id="UP001500742"/>
    </source>
</evidence>
<proteinExistence type="predicted"/>
<organism evidence="2 3">
    <name type="scientific">Mucilaginibacter dorajii</name>
    <dbReference type="NCBI Taxonomy" id="692994"/>
    <lineage>
        <taxon>Bacteria</taxon>
        <taxon>Pseudomonadati</taxon>
        <taxon>Bacteroidota</taxon>
        <taxon>Sphingobacteriia</taxon>
        <taxon>Sphingobacteriales</taxon>
        <taxon>Sphingobacteriaceae</taxon>
        <taxon>Mucilaginibacter</taxon>
    </lineage>
</organism>
<evidence type="ECO:0000313" key="2">
    <source>
        <dbReference type="EMBL" id="GAA3990673.1"/>
    </source>
</evidence>
<evidence type="ECO:0000259" key="1">
    <source>
        <dbReference type="Pfam" id="PF20142"/>
    </source>
</evidence>
<feature type="domain" description="L,D-transpeptidase scaffold" evidence="1">
    <location>
        <begin position="22"/>
        <end position="166"/>
    </location>
</feature>
<accession>A0ABP7R0K3</accession>
<keyword evidence="3" id="KW-1185">Reference proteome</keyword>
<dbReference type="EMBL" id="BAAAZC010000031">
    <property type="protein sequence ID" value="GAA3990673.1"/>
    <property type="molecule type" value="Genomic_DNA"/>
</dbReference>
<reference evidence="3" key="1">
    <citation type="journal article" date="2019" name="Int. J. Syst. Evol. Microbiol.">
        <title>The Global Catalogue of Microorganisms (GCM) 10K type strain sequencing project: providing services to taxonomists for standard genome sequencing and annotation.</title>
        <authorList>
            <consortium name="The Broad Institute Genomics Platform"/>
            <consortium name="The Broad Institute Genome Sequencing Center for Infectious Disease"/>
            <person name="Wu L."/>
            <person name="Ma J."/>
        </authorList>
    </citation>
    <scope>NUCLEOTIDE SEQUENCE [LARGE SCALE GENOMIC DNA]</scope>
    <source>
        <strain evidence="3">JCM 16601</strain>
    </source>
</reference>
<dbReference type="Proteomes" id="UP001500742">
    <property type="component" value="Unassembled WGS sequence"/>
</dbReference>
<sequence>MAAVIDLQIKKHQKELYYPLSVMRFYNSNGNKLAWIAPDTVKNHATDAMLLLDCVLQYGLNHANYHPGKLLYDELRLLRSSTASVSDERKAVFDIWLTDAMLAFENNLHYGRFNPNYPAGKIDVDGGDGFNSTAMLKAALISEEFTTAITSAQPKSKIYLDLKRQMYLETGLYTNDCYEFPQKGIQNMAINMERLRWYSVGEKTPVEINIPSHILTAHVQDSDIYFNLKMTKATLIALEKLLGSSAPITLSVLRGQVILYSLPLINDHLKDLSGISLIGGAKDLPLHISVLKSKKLAKLLSRRDFPQIIVNDIPLKLTYITGEIKGGVLISYNDIYGLDRDLTQTLYQTVKKIK</sequence>
<comment type="caution">
    <text evidence="2">The sequence shown here is derived from an EMBL/GenBank/DDBJ whole genome shotgun (WGS) entry which is preliminary data.</text>
</comment>
<dbReference type="InterPro" id="IPR045380">
    <property type="entry name" value="LD_TPept_scaffold_dom"/>
</dbReference>
<protein>
    <recommendedName>
        <fullName evidence="1">L,D-transpeptidase scaffold domain-containing protein</fullName>
    </recommendedName>
</protein>
<gene>
    <name evidence="2" type="ORF">GCM10022210_50420</name>
</gene>
<name>A0ABP7R0K3_9SPHI</name>